<gene>
    <name evidence="1" type="ORF">NLG97_g7559</name>
</gene>
<evidence type="ECO:0000313" key="1">
    <source>
        <dbReference type="EMBL" id="KAJ3482467.1"/>
    </source>
</evidence>
<organism evidence="1 2">
    <name type="scientific">Lecanicillium saksenae</name>
    <dbReference type="NCBI Taxonomy" id="468837"/>
    <lineage>
        <taxon>Eukaryota</taxon>
        <taxon>Fungi</taxon>
        <taxon>Dikarya</taxon>
        <taxon>Ascomycota</taxon>
        <taxon>Pezizomycotina</taxon>
        <taxon>Sordariomycetes</taxon>
        <taxon>Hypocreomycetidae</taxon>
        <taxon>Hypocreales</taxon>
        <taxon>Cordycipitaceae</taxon>
        <taxon>Lecanicillium</taxon>
    </lineage>
</organism>
<evidence type="ECO:0000313" key="2">
    <source>
        <dbReference type="Proteomes" id="UP001148737"/>
    </source>
</evidence>
<proteinExistence type="predicted"/>
<keyword evidence="2" id="KW-1185">Reference proteome</keyword>
<dbReference type="Proteomes" id="UP001148737">
    <property type="component" value="Unassembled WGS sequence"/>
</dbReference>
<comment type="caution">
    <text evidence="1">The sequence shown here is derived from an EMBL/GenBank/DDBJ whole genome shotgun (WGS) entry which is preliminary data.</text>
</comment>
<accession>A0ACC1QQA9</accession>
<name>A0ACC1QQA9_9HYPO</name>
<reference evidence="1" key="1">
    <citation type="submission" date="2022-07" db="EMBL/GenBank/DDBJ databases">
        <title>Genome Sequence of Lecanicillium saksenae.</title>
        <authorList>
            <person name="Buettner E."/>
        </authorList>
    </citation>
    <scope>NUCLEOTIDE SEQUENCE</scope>
    <source>
        <strain evidence="1">VT-O1</strain>
    </source>
</reference>
<protein>
    <submittedName>
        <fullName evidence="1">Uncharacterized protein</fullName>
    </submittedName>
</protein>
<sequence length="116" mass="12877">MSSPIRRMFMKGPTELSEERPNVFGEAQATFVKPRTFRRESTAQDGGLMKEFAIVFESWPTVISEMRKALIDSPASCGSVQPKEKEKEEEDEKSSPGGCCWSGEAKDTSVCFDCVA</sequence>
<dbReference type="EMBL" id="JANAKD010001171">
    <property type="protein sequence ID" value="KAJ3482467.1"/>
    <property type="molecule type" value="Genomic_DNA"/>
</dbReference>